<dbReference type="Proteomes" id="UP001497623">
    <property type="component" value="Unassembled WGS sequence"/>
</dbReference>
<dbReference type="AlphaFoldDB" id="A0AAV2R8G5"/>
<organism evidence="1 2">
    <name type="scientific">Meganyctiphanes norvegica</name>
    <name type="common">Northern krill</name>
    <name type="synonym">Thysanopoda norvegica</name>
    <dbReference type="NCBI Taxonomy" id="48144"/>
    <lineage>
        <taxon>Eukaryota</taxon>
        <taxon>Metazoa</taxon>
        <taxon>Ecdysozoa</taxon>
        <taxon>Arthropoda</taxon>
        <taxon>Crustacea</taxon>
        <taxon>Multicrustacea</taxon>
        <taxon>Malacostraca</taxon>
        <taxon>Eumalacostraca</taxon>
        <taxon>Eucarida</taxon>
        <taxon>Euphausiacea</taxon>
        <taxon>Euphausiidae</taxon>
        <taxon>Meganyctiphanes</taxon>
    </lineage>
</organism>
<proteinExistence type="predicted"/>
<name>A0AAV2R8G5_MEGNR</name>
<protein>
    <submittedName>
        <fullName evidence="1">Uncharacterized protein</fullName>
    </submittedName>
</protein>
<dbReference type="EMBL" id="CAXKWB010016968">
    <property type="protein sequence ID" value="CAL4117569.1"/>
    <property type="molecule type" value="Genomic_DNA"/>
</dbReference>
<comment type="caution">
    <text evidence="1">The sequence shown here is derived from an EMBL/GenBank/DDBJ whole genome shotgun (WGS) entry which is preliminary data.</text>
</comment>
<evidence type="ECO:0000313" key="2">
    <source>
        <dbReference type="Proteomes" id="UP001497623"/>
    </source>
</evidence>
<reference evidence="1 2" key="1">
    <citation type="submission" date="2024-05" db="EMBL/GenBank/DDBJ databases">
        <authorList>
            <person name="Wallberg A."/>
        </authorList>
    </citation>
    <scope>NUCLEOTIDE SEQUENCE [LARGE SCALE GENOMIC DNA]</scope>
</reference>
<sequence>MKNSNNAQIINNLYKYVKEYADNNDINIYPWVNPYESSNVDHDKLGDKPFYGLIVSGHYVNYIKHELEDELNASVIIQHRSLDVVLENTLFGYYVTGIVPVDKDETNTQMYSSAPSESIGILQPPFDEDEDDTDIYF</sequence>
<evidence type="ECO:0000313" key="1">
    <source>
        <dbReference type="EMBL" id="CAL4117569.1"/>
    </source>
</evidence>
<gene>
    <name evidence="1" type="ORF">MNOR_LOCUS21226</name>
</gene>
<keyword evidence="2" id="KW-1185">Reference proteome</keyword>
<accession>A0AAV2R8G5</accession>